<dbReference type="Pfam" id="PF00106">
    <property type="entry name" value="adh_short"/>
    <property type="match status" value="1"/>
</dbReference>
<dbReference type="EMBL" id="DF933811">
    <property type="protein sequence ID" value="GAM35087.1"/>
    <property type="molecule type" value="Genomic_DNA"/>
</dbReference>
<proteinExistence type="predicted"/>
<dbReference type="PANTHER" id="PTHR47534:SF3">
    <property type="entry name" value="ALCOHOL DEHYDROGENASE-LIKE C-TERMINAL DOMAIN-CONTAINING PROTEIN"/>
    <property type="match status" value="1"/>
</dbReference>
<accession>A0A6V8H1U2</accession>
<dbReference type="InterPro" id="IPR052228">
    <property type="entry name" value="Sec_Metab_Biosynth_Oxidored"/>
</dbReference>
<dbReference type="Gene3D" id="3.40.50.720">
    <property type="entry name" value="NAD(P)-binding Rossmann-like Domain"/>
    <property type="match status" value="1"/>
</dbReference>
<dbReference type="SUPFAM" id="SSF51735">
    <property type="entry name" value="NAD(P)-binding Rossmann-fold domains"/>
    <property type="match status" value="1"/>
</dbReference>
<dbReference type="GO" id="GO:0016491">
    <property type="term" value="F:oxidoreductase activity"/>
    <property type="evidence" value="ECO:0007669"/>
    <property type="project" value="UniProtKB-KW"/>
</dbReference>
<dbReference type="Proteomes" id="UP000053095">
    <property type="component" value="Unassembled WGS sequence"/>
</dbReference>
<dbReference type="PANTHER" id="PTHR47534">
    <property type="entry name" value="YALI0E05731P"/>
    <property type="match status" value="1"/>
</dbReference>
<evidence type="ECO:0000313" key="2">
    <source>
        <dbReference type="EMBL" id="GAM35087.1"/>
    </source>
</evidence>
<sequence>MVKLDIIRKLDAQLGEEVTKFTPVALFVGATNGVGRDSIKHFAKSTILVNFVGRSRERGEQLKSELTAINLDGYYVFISADVSLMTAVDDVCQVIMKKEQYLNLLFMSQANTQKLPETLTSKNAISYCSRVRFAVNLIPYIKKGFVFGSGLEGKVVTDDLDGRNLSLLRNRNLRSPVTTLAIDKLSQEDPEIS</sequence>
<protein>
    <submittedName>
        <fullName evidence="2">Uncharacterized protein</fullName>
    </submittedName>
</protein>
<name>A0A6V8H1U2_TALPI</name>
<dbReference type="InterPro" id="IPR036291">
    <property type="entry name" value="NAD(P)-bd_dom_sf"/>
</dbReference>
<evidence type="ECO:0000256" key="1">
    <source>
        <dbReference type="ARBA" id="ARBA00023002"/>
    </source>
</evidence>
<keyword evidence="1" id="KW-0560">Oxidoreductase</keyword>
<keyword evidence="3" id="KW-1185">Reference proteome</keyword>
<dbReference type="InterPro" id="IPR002347">
    <property type="entry name" value="SDR_fam"/>
</dbReference>
<evidence type="ECO:0000313" key="3">
    <source>
        <dbReference type="Proteomes" id="UP000053095"/>
    </source>
</evidence>
<reference evidence="3" key="1">
    <citation type="journal article" date="2015" name="Genome Announc.">
        <title>Draft genome sequence of Talaromyces cellulolyticus strain Y-94, a source of lignocellulosic biomass-degrading enzymes.</title>
        <authorList>
            <person name="Fujii T."/>
            <person name="Koike H."/>
            <person name="Sawayama S."/>
            <person name="Yano S."/>
            <person name="Inoue H."/>
        </authorList>
    </citation>
    <scope>NUCLEOTIDE SEQUENCE [LARGE SCALE GENOMIC DNA]</scope>
    <source>
        <strain evidence="3">Y-94</strain>
    </source>
</reference>
<gene>
    <name evidence="2" type="ORF">TCE0_015f03113</name>
</gene>
<dbReference type="AlphaFoldDB" id="A0A6V8H1U2"/>
<organism evidence="2 3">
    <name type="scientific">Talaromyces pinophilus</name>
    <name type="common">Penicillium pinophilum</name>
    <dbReference type="NCBI Taxonomy" id="128442"/>
    <lineage>
        <taxon>Eukaryota</taxon>
        <taxon>Fungi</taxon>
        <taxon>Dikarya</taxon>
        <taxon>Ascomycota</taxon>
        <taxon>Pezizomycotina</taxon>
        <taxon>Eurotiomycetes</taxon>
        <taxon>Eurotiomycetidae</taxon>
        <taxon>Eurotiales</taxon>
        <taxon>Trichocomaceae</taxon>
        <taxon>Talaromyces</taxon>
        <taxon>Talaromyces sect. Talaromyces</taxon>
    </lineage>
</organism>
<comment type="caution">
    <text evidence="2">The sequence shown here is derived from an EMBL/GenBank/DDBJ whole genome shotgun (WGS) entry which is preliminary data.</text>
</comment>